<evidence type="ECO:0000259" key="7">
    <source>
        <dbReference type="PROSITE" id="PS51007"/>
    </source>
</evidence>
<keyword evidence="2 6" id="KW-0349">Heme</keyword>
<dbReference type="PROSITE" id="PS51257">
    <property type="entry name" value="PROKAR_LIPOPROTEIN"/>
    <property type="match status" value="1"/>
</dbReference>
<organism evidence="8 9">
    <name type="scientific">Hymenobacter qilianensis</name>
    <dbReference type="NCBI Taxonomy" id="1385715"/>
    <lineage>
        <taxon>Bacteria</taxon>
        <taxon>Pseudomonadati</taxon>
        <taxon>Bacteroidota</taxon>
        <taxon>Cytophagia</taxon>
        <taxon>Cytophagales</taxon>
        <taxon>Hymenobacteraceae</taxon>
        <taxon>Hymenobacter</taxon>
    </lineage>
</organism>
<dbReference type="AlphaFoldDB" id="A0A7H0GZI3"/>
<evidence type="ECO:0000256" key="4">
    <source>
        <dbReference type="ARBA" id="ARBA00022982"/>
    </source>
</evidence>
<dbReference type="InterPro" id="IPR036909">
    <property type="entry name" value="Cyt_c-like_dom_sf"/>
</dbReference>
<evidence type="ECO:0000256" key="1">
    <source>
        <dbReference type="ARBA" id="ARBA00022448"/>
    </source>
</evidence>
<evidence type="ECO:0000256" key="5">
    <source>
        <dbReference type="ARBA" id="ARBA00023004"/>
    </source>
</evidence>
<reference evidence="8 9" key="1">
    <citation type="submission" date="2020-08" db="EMBL/GenBank/DDBJ databases">
        <title>Genome sequence of Hymenobacter qilianensis JCM 19763T.</title>
        <authorList>
            <person name="Hyun D.-W."/>
            <person name="Bae J.-W."/>
        </authorList>
    </citation>
    <scope>NUCLEOTIDE SEQUENCE [LARGE SCALE GENOMIC DNA]</scope>
    <source>
        <strain evidence="8 9">JCM 19763</strain>
    </source>
</reference>
<dbReference type="Pfam" id="PF13442">
    <property type="entry name" value="Cytochrome_CBB3"/>
    <property type="match status" value="1"/>
</dbReference>
<dbReference type="GO" id="GO:0020037">
    <property type="term" value="F:heme binding"/>
    <property type="evidence" value="ECO:0007669"/>
    <property type="project" value="InterPro"/>
</dbReference>
<keyword evidence="1" id="KW-0813">Transport</keyword>
<keyword evidence="4" id="KW-0249">Electron transport</keyword>
<dbReference type="EMBL" id="CP060784">
    <property type="protein sequence ID" value="QNP53699.1"/>
    <property type="molecule type" value="Genomic_DNA"/>
</dbReference>
<dbReference type="PRINTS" id="PR00605">
    <property type="entry name" value="CYTCHROMECIC"/>
</dbReference>
<feature type="domain" description="Cytochrome c" evidence="7">
    <location>
        <begin position="47"/>
        <end position="122"/>
    </location>
</feature>
<proteinExistence type="predicted"/>
<evidence type="ECO:0000313" key="8">
    <source>
        <dbReference type="EMBL" id="QNP53699.1"/>
    </source>
</evidence>
<dbReference type="SUPFAM" id="SSF46626">
    <property type="entry name" value="Cytochrome c"/>
    <property type="match status" value="1"/>
</dbReference>
<dbReference type="PROSITE" id="PS51007">
    <property type="entry name" value="CYTC"/>
    <property type="match status" value="1"/>
</dbReference>
<dbReference type="Proteomes" id="UP000516093">
    <property type="component" value="Chromosome"/>
</dbReference>
<sequence>MRQLALGGFFLSVAACQSADPIQSAPAALPEPDPAAPAAILGTLETDALAAGQAIFAERCVVCHGPDGKLGNNGARDLTKSNLNTNGRVYIVTKGMGKMPAFKDSLTEEEIEQVAAYSLTLR</sequence>
<name>A0A7H0GZI3_9BACT</name>
<evidence type="ECO:0000256" key="2">
    <source>
        <dbReference type="ARBA" id="ARBA00022617"/>
    </source>
</evidence>
<dbReference type="PANTHER" id="PTHR33751">
    <property type="entry name" value="CBB3-TYPE CYTOCHROME C OXIDASE SUBUNIT FIXP"/>
    <property type="match status" value="1"/>
</dbReference>
<evidence type="ECO:0000256" key="3">
    <source>
        <dbReference type="ARBA" id="ARBA00022723"/>
    </source>
</evidence>
<dbReference type="Gene3D" id="1.10.760.10">
    <property type="entry name" value="Cytochrome c-like domain"/>
    <property type="match status" value="1"/>
</dbReference>
<gene>
    <name evidence="8" type="ORF">H9L05_09240</name>
</gene>
<evidence type="ECO:0000256" key="6">
    <source>
        <dbReference type="PROSITE-ProRule" id="PRU00433"/>
    </source>
</evidence>
<keyword evidence="9" id="KW-1185">Reference proteome</keyword>
<dbReference type="InterPro" id="IPR050597">
    <property type="entry name" value="Cytochrome_c_Oxidase_Subunit"/>
</dbReference>
<dbReference type="GO" id="GO:0005506">
    <property type="term" value="F:iron ion binding"/>
    <property type="evidence" value="ECO:0007669"/>
    <property type="project" value="InterPro"/>
</dbReference>
<dbReference type="GO" id="GO:0009055">
    <property type="term" value="F:electron transfer activity"/>
    <property type="evidence" value="ECO:0007669"/>
    <property type="project" value="InterPro"/>
</dbReference>
<dbReference type="InterPro" id="IPR008168">
    <property type="entry name" value="Cyt_C_IC"/>
</dbReference>
<protein>
    <submittedName>
        <fullName evidence="8">Cytochrome c</fullName>
    </submittedName>
</protein>
<keyword evidence="3 6" id="KW-0479">Metal-binding</keyword>
<dbReference type="InterPro" id="IPR009056">
    <property type="entry name" value="Cyt_c-like_dom"/>
</dbReference>
<dbReference type="RefSeq" id="WP_187733908.1">
    <property type="nucleotide sequence ID" value="NZ_BMFN01000001.1"/>
</dbReference>
<accession>A0A7H0GZI3</accession>
<dbReference type="PANTHER" id="PTHR33751:SF1">
    <property type="entry name" value="CBB3-TYPE CYTOCHROME C OXIDASE SUBUNIT FIXP"/>
    <property type="match status" value="1"/>
</dbReference>
<dbReference type="KEGG" id="hqi:H9L05_09240"/>
<keyword evidence="5 6" id="KW-0408">Iron</keyword>
<evidence type="ECO:0000313" key="9">
    <source>
        <dbReference type="Proteomes" id="UP000516093"/>
    </source>
</evidence>